<keyword evidence="2" id="KW-0328">Glycosyltransferase</keyword>
<dbReference type="OrthoDB" id="9779910at2"/>
<keyword evidence="2" id="KW-0808">Transferase</keyword>
<proteinExistence type="predicted"/>
<feature type="domain" description="Double zinc ribbon" evidence="1">
    <location>
        <begin position="11"/>
        <end position="69"/>
    </location>
</feature>
<name>A0A2T0X2B4_9RHOB</name>
<sequence length="243" mass="24903">MGIGAQIGAAVDLIYPPTCLACEARVLGRGGLCPGCWRETGFVRGLACRLCGAPLPGESDRAETCDDCLATPRPWAEGRAALVYAGAGRRMVLALKHGDRLDLAGPCAGLMARAAAPMALAGAVVAPVPLHWRRHLARRGNQAAALAAPVARALGLPLAPDLLRRARATAPLDRVTPAERFAALRGAIDVPQARAARHAGRPLLLVDDVMTSGATLAACAEAALAAGLGSARVLTLARAVKDG</sequence>
<protein>
    <submittedName>
        <fullName evidence="2">Putative amidophosphoribosyltransferase</fullName>
    </submittedName>
</protein>
<dbReference type="SUPFAM" id="SSF53271">
    <property type="entry name" value="PRTase-like"/>
    <property type="match status" value="1"/>
</dbReference>
<dbReference type="Gene3D" id="3.40.50.2020">
    <property type="match status" value="1"/>
</dbReference>
<comment type="caution">
    <text evidence="2">The sequence shown here is derived from an EMBL/GenBank/DDBJ whole genome shotgun (WGS) entry which is preliminary data.</text>
</comment>
<dbReference type="PANTHER" id="PTHR47505:SF1">
    <property type="entry name" value="DNA UTILIZATION PROTEIN YHGH"/>
    <property type="match status" value="1"/>
</dbReference>
<organism evidence="2 3">
    <name type="scientific">Hasllibacter halocynthiae</name>
    <dbReference type="NCBI Taxonomy" id="595589"/>
    <lineage>
        <taxon>Bacteria</taxon>
        <taxon>Pseudomonadati</taxon>
        <taxon>Pseudomonadota</taxon>
        <taxon>Alphaproteobacteria</taxon>
        <taxon>Rhodobacterales</taxon>
        <taxon>Roseobacteraceae</taxon>
        <taxon>Hasllibacter</taxon>
    </lineage>
</organism>
<evidence type="ECO:0000313" key="3">
    <source>
        <dbReference type="Proteomes" id="UP000238801"/>
    </source>
</evidence>
<evidence type="ECO:0000313" key="2">
    <source>
        <dbReference type="EMBL" id="PRY93035.1"/>
    </source>
</evidence>
<dbReference type="EMBL" id="PVTT01000002">
    <property type="protein sequence ID" value="PRY93035.1"/>
    <property type="molecule type" value="Genomic_DNA"/>
</dbReference>
<dbReference type="InterPro" id="IPR044005">
    <property type="entry name" value="DZR_2"/>
</dbReference>
<dbReference type="GO" id="GO:0016757">
    <property type="term" value="F:glycosyltransferase activity"/>
    <property type="evidence" value="ECO:0007669"/>
    <property type="project" value="UniProtKB-KW"/>
</dbReference>
<evidence type="ECO:0000259" key="1">
    <source>
        <dbReference type="Pfam" id="PF18912"/>
    </source>
</evidence>
<reference evidence="2 3" key="1">
    <citation type="submission" date="2018-03" db="EMBL/GenBank/DDBJ databases">
        <title>Genomic Encyclopedia of Archaeal and Bacterial Type Strains, Phase II (KMG-II): from individual species to whole genera.</title>
        <authorList>
            <person name="Goeker M."/>
        </authorList>
    </citation>
    <scope>NUCLEOTIDE SEQUENCE [LARGE SCALE GENOMIC DNA]</scope>
    <source>
        <strain evidence="2 3">DSM 29318</strain>
    </source>
</reference>
<keyword evidence="3" id="KW-1185">Reference proteome</keyword>
<dbReference type="AlphaFoldDB" id="A0A2T0X2B4"/>
<gene>
    <name evidence="2" type="ORF">BCF33_1900</name>
</gene>
<dbReference type="Proteomes" id="UP000238801">
    <property type="component" value="Unassembled WGS sequence"/>
</dbReference>
<dbReference type="InterPro" id="IPR029057">
    <property type="entry name" value="PRTase-like"/>
</dbReference>
<accession>A0A2T0X2B4</accession>
<dbReference type="PANTHER" id="PTHR47505">
    <property type="entry name" value="DNA UTILIZATION PROTEIN YHGH"/>
    <property type="match status" value="1"/>
</dbReference>
<dbReference type="InterPro" id="IPR051910">
    <property type="entry name" value="ComF/GntX_DNA_util-trans"/>
</dbReference>
<dbReference type="RefSeq" id="WP_106160668.1">
    <property type="nucleotide sequence ID" value="NZ_PVTT01000002.1"/>
</dbReference>
<dbReference type="Pfam" id="PF18912">
    <property type="entry name" value="DZR_2"/>
    <property type="match status" value="1"/>
</dbReference>